<dbReference type="GO" id="GO:0006950">
    <property type="term" value="P:response to stress"/>
    <property type="evidence" value="ECO:0007669"/>
    <property type="project" value="TreeGrafter"/>
</dbReference>
<feature type="domain" description="HTH marR-type" evidence="1">
    <location>
        <begin position="9"/>
        <end position="137"/>
    </location>
</feature>
<comment type="caution">
    <text evidence="2">The sequence shown here is derived from an EMBL/GenBank/DDBJ whole genome shotgun (WGS) entry which is preliminary data.</text>
</comment>
<reference evidence="2" key="1">
    <citation type="submission" date="2021-04" db="EMBL/GenBank/DDBJ databases">
        <title>Sequencing of actinobacteria type strains.</title>
        <authorList>
            <person name="Nguyen G.-S."/>
            <person name="Wentzel A."/>
        </authorList>
    </citation>
    <scope>NUCLEOTIDE SEQUENCE</scope>
    <source>
        <strain evidence="2">DSM 42095</strain>
    </source>
</reference>
<dbReference type="Gene3D" id="1.10.10.10">
    <property type="entry name" value="Winged helix-like DNA-binding domain superfamily/Winged helix DNA-binding domain"/>
    <property type="match status" value="1"/>
</dbReference>
<dbReference type="SUPFAM" id="SSF46785">
    <property type="entry name" value="Winged helix' DNA-binding domain"/>
    <property type="match status" value="1"/>
</dbReference>
<dbReference type="PROSITE" id="PS50995">
    <property type="entry name" value="HTH_MARR_2"/>
    <property type="match status" value="1"/>
</dbReference>
<dbReference type="InterPro" id="IPR000835">
    <property type="entry name" value="HTH_MarR-typ"/>
</dbReference>
<accession>A0A8T4J2Z8</accession>
<dbReference type="AlphaFoldDB" id="A0A8T4J2Z8"/>
<dbReference type="EMBL" id="JAGSMN010000687">
    <property type="protein sequence ID" value="MBR7676567.1"/>
    <property type="molecule type" value="Genomic_DNA"/>
</dbReference>
<dbReference type="GO" id="GO:0003700">
    <property type="term" value="F:DNA-binding transcription factor activity"/>
    <property type="evidence" value="ECO:0007669"/>
    <property type="project" value="InterPro"/>
</dbReference>
<protein>
    <submittedName>
        <fullName evidence="2">MarR family transcriptional regulator</fullName>
    </submittedName>
</protein>
<proteinExistence type="predicted"/>
<evidence type="ECO:0000313" key="2">
    <source>
        <dbReference type="EMBL" id="MBR7676567.1"/>
    </source>
</evidence>
<dbReference type="InterPro" id="IPR039422">
    <property type="entry name" value="MarR/SlyA-like"/>
</dbReference>
<dbReference type="InterPro" id="IPR036390">
    <property type="entry name" value="WH_DNA-bd_sf"/>
</dbReference>
<dbReference type="SMART" id="SM00347">
    <property type="entry name" value="HTH_MARR"/>
    <property type="match status" value="1"/>
</dbReference>
<dbReference type="PANTHER" id="PTHR33164:SF43">
    <property type="entry name" value="HTH-TYPE TRANSCRIPTIONAL REPRESSOR YETL"/>
    <property type="match status" value="1"/>
</dbReference>
<dbReference type="Pfam" id="PF12802">
    <property type="entry name" value="MarR_2"/>
    <property type="match status" value="1"/>
</dbReference>
<keyword evidence="3" id="KW-1185">Reference proteome</keyword>
<evidence type="ECO:0000259" key="1">
    <source>
        <dbReference type="PROSITE" id="PS50995"/>
    </source>
</evidence>
<name>A0A8T4J2Z8_9ACTN</name>
<dbReference type="Proteomes" id="UP000675554">
    <property type="component" value="Unassembled WGS sequence"/>
</dbReference>
<gene>
    <name evidence="2" type="ORF">KDA82_26895</name>
</gene>
<organism evidence="2 3">
    <name type="scientific">Streptomyces daliensis</name>
    <dbReference type="NCBI Taxonomy" id="299421"/>
    <lineage>
        <taxon>Bacteria</taxon>
        <taxon>Bacillati</taxon>
        <taxon>Actinomycetota</taxon>
        <taxon>Actinomycetes</taxon>
        <taxon>Kitasatosporales</taxon>
        <taxon>Streptomycetaceae</taxon>
        <taxon>Streptomyces</taxon>
    </lineage>
</organism>
<dbReference type="PANTHER" id="PTHR33164">
    <property type="entry name" value="TRANSCRIPTIONAL REGULATOR, MARR FAMILY"/>
    <property type="match status" value="1"/>
</dbReference>
<evidence type="ECO:0000313" key="3">
    <source>
        <dbReference type="Proteomes" id="UP000675554"/>
    </source>
</evidence>
<sequence>MDETQKARLFELADLILAISRHLHAAKADAAESWTPLEAAVMRYIDHQPGATASQAAEATRLISSNFSRALRKLEQKELVRREADPDDARRVRLYPTRKAGENLGYLQDAWSRLLDETVPDAAEADAVITTLRRIESQLLDRTRAAADPARKGQGAAR</sequence>
<dbReference type="InterPro" id="IPR036388">
    <property type="entry name" value="WH-like_DNA-bd_sf"/>
</dbReference>